<dbReference type="EMBL" id="CAEZTO010000001">
    <property type="protein sequence ID" value="CAB4561380.1"/>
    <property type="molecule type" value="Genomic_DNA"/>
</dbReference>
<dbReference type="InterPro" id="IPR004881">
    <property type="entry name" value="Ribosome_biogen_GTPase_RsgA"/>
</dbReference>
<dbReference type="GO" id="GO:0005525">
    <property type="term" value="F:GTP binding"/>
    <property type="evidence" value="ECO:0007669"/>
    <property type="project" value="UniProtKB-KW"/>
</dbReference>
<evidence type="ECO:0000256" key="1">
    <source>
        <dbReference type="ARBA" id="ARBA00022741"/>
    </source>
</evidence>
<feature type="region of interest" description="Disordered" evidence="3">
    <location>
        <begin position="1"/>
        <end position="29"/>
    </location>
</feature>
<dbReference type="Gene3D" id="1.10.40.50">
    <property type="entry name" value="Probable gtpase engc, domain 3"/>
    <property type="match status" value="1"/>
</dbReference>
<keyword evidence="2" id="KW-0342">GTP-binding</keyword>
<dbReference type="PANTHER" id="PTHR32120:SF11">
    <property type="entry name" value="SMALL RIBOSOMAL SUBUNIT BIOGENESIS GTPASE RSGA 1, MITOCHONDRIAL-RELATED"/>
    <property type="match status" value="1"/>
</dbReference>
<feature type="compositionally biased region" description="Acidic residues" evidence="3">
    <location>
        <begin position="1"/>
        <end position="10"/>
    </location>
</feature>
<evidence type="ECO:0000256" key="2">
    <source>
        <dbReference type="ARBA" id="ARBA00023134"/>
    </source>
</evidence>
<dbReference type="PROSITE" id="PS51721">
    <property type="entry name" value="G_CP"/>
    <property type="match status" value="1"/>
</dbReference>
<proteinExistence type="inferred from homology"/>
<evidence type="ECO:0000313" key="7">
    <source>
        <dbReference type="EMBL" id="CAB4561380.1"/>
    </source>
</evidence>
<dbReference type="AlphaFoldDB" id="A0A6J6BY21"/>
<evidence type="ECO:0000259" key="5">
    <source>
        <dbReference type="PROSITE" id="PS51721"/>
    </source>
</evidence>
<name>A0A6J6BY21_9ZZZZ</name>
<dbReference type="Gene3D" id="3.40.50.300">
    <property type="entry name" value="P-loop containing nucleotide triphosphate hydrolases"/>
    <property type="match status" value="1"/>
</dbReference>
<dbReference type="GO" id="GO:0003924">
    <property type="term" value="F:GTPase activity"/>
    <property type="evidence" value="ECO:0007669"/>
    <property type="project" value="InterPro"/>
</dbReference>
<dbReference type="InterPro" id="IPR030378">
    <property type="entry name" value="G_CP_dom"/>
</dbReference>
<dbReference type="HAMAP" id="MF_01820">
    <property type="entry name" value="GTPase_RsgA"/>
    <property type="match status" value="1"/>
</dbReference>
<feature type="domain" description="CP-type G" evidence="5">
    <location>
        <begin position="98"/>
        <end position="259"/>
    </location>
</feature>
<evidence type="ECO:0000259" key="4">
    <source>
        <dbReference type="PROSITE" id="PS50936"/>
    </source>
</evidence>
<evidence type="ECO:0000256" key="3">
    <source>
        <dbReference type="SAM" id="MobiDB-lite"/>
    </source>
</evidence>
<feature type="domain" description="EngC GTPase" evidence="4">
    <location>
        <begin position="115"/>
        <end position="257"/>
    </location>
</feature>
<dbReference type="NCBIfam" id="TIGR00157">
    <property type="entry name" value="ribosome small subunit-dependent GTPase A"/>
    <property type="match status" value="1"/>
</dbReference>
<dbReference type="InterPro" id="IPR010914">
    <property type="entry name" value="RsgA_GTPase_dom"/>
</dbReference>
<dbReference type="PROSITE" id="PS50936">
    <property type="entry name" value="ENGC_GTPASE"/>
    <property type="match status" value="1"/>
</dbReference>
<keyword evidence="1" id="KW-0547">Nucleotide-binding</keyword>
<gene>
    <name evidence="6" type="ORF">UFOPK1503_00438</name>
    <name evidence="7" type="ORF">UFOPK1693_00043</name>
</gene>
<protein>
    <submittedName>
        <fullName evidence="6">Unannotated protein</fullName>
    </submittedName>
</protein>
<reference evidence="6" key="1">
    <citation type="submission" date="2020-05" db="EMBL/GenBank/DDBJ databases">
        <authorList>
            <person name="Chiriac C."/>
            <person name="Salcher M."/>
            <person name="Ghai R."/>
            <person name="Kavagutti S V."/>
        </authorList>
    </citation>
    <scope>NUCLEOTIDE SEQUENCE</scope>
</reference>
<dbReference type="CDD" id="cd01854">
    <property type="entry name" value="YjeQ_EngC"/>
    <property type="match status" value="1"/>
</dbReference>
<dbReference type="SUPFAM" id="SSF52540">
    <property type="entry name" value="P-loop containing nucleoside triphosphate hydrolases"/>
    <property type="match status" value="1"/>
</dbReference>
<dbReference type="Pfam" id="PF03193">
    <property type="entry name" value="RsgA_GTPase"/>
    <property type="match status" value="1"/>
</dbReference>
<evidence type="ECO:0000313" key="6">
    <source>
        <dbReference type="EMBL" id="CAB4543684.1"/>
    </source>
</evidence>
<dbReference type="EMBL" id="CAEZST010000005">
    <property type="protein sequence ID" value="CAB4543684.1"/>
    <property type="molecule type" value="Genomic_DNA"/>
</dbReference>
<dbReference type="InterPro" id="IPR027417">
    <property type="entry name" value="P-loop_NTPase"/>
</dbReference>
<dbReference type="PANTHER" id="PTHR32120">
    <property type="entry name" value="SMALL RIBOSOMAL SUBUNIT BIOGENESIS GTPASE RSGA"/>
    <property type="match status" value="1"/>
</dbReference>
<accession>A0A6J6BY21</accession>
<organism evidence="6">
    <name type="scientific">freshwater metagenome</name>
    <dbReference type="NCBI Taxonomy" id="449393"/>
    <lineage>
        <taxon>unclassified sequences</taxon>
        <taxon>metagenomes</taxon>
        <taxon>ecological metagenomes</taxon>
    </lineage>
</organism>
<sequence length="328" mass="35407">MNWRDLDEDDVRVRPNPRGSRPRTKIRPSYENAPQGMVLEVHLARYRVLTDDGVEVLATLAKELRSEGCVTCDRVVLAGDVSGKTGALARIVQIKPRTSELTRIADDGSEQRIVANADQLVIVMAAANPEPRTRLVDRFLVAAYRQNLTPVLVITKCDLADPAEFIENFSATNLQVIKTSKQQPATLELMKLIQGKKSVFVGHSGVGKSTLINILAPLSARATGEVNEATGKGKHTSSSAVALKVDGGWIIDTPGVRTFGLAGATANEILPAFSELSEVANSCPRDCSHLEGSPDCELDVAVASASLKPERLASFRRLAESISSVDWQ</sequence>